<dbReference type="Proteomes" id="UP000287651">
    <property type="component" value="Unassembled WGS sequence"/>
</dbReference>
<name>A0A426Z012_ENSVE</name>
<organism evidence="1 2">
    <name type="scientific">Ensete ventricosum</name>
    <name type="common">Abyssinian banana</name>
    <name type="synonym">Musa ensete</name>
    <dbReference type="NCBI Taxonomy" id="4639"/>
    <lineage>
        <taxon>Eukaryota</taxon>
        <taxon>Viridiplantae</taxon>
        <taxon>Streptophyta</taxon>
        <taxon>Embryophyta</taxon>
        <taxon>Tracheophyta</taxon>
        <taxon>Spermatophyta</taxon>
        <taxon>Magnoliopsida</taxon>
        <taxon>Liliopsida</taxon>
        <taxon>Zingiberales</taxon>
        <taxon>Musaceae</taxon>
        <taxon>Ensete</taxon>
    </lineage>
</organism>
<dbReference type="AlphaFoldDB" id="A0A426Z012"/>
<sequence length="73" mass="8289">MIQIFTRCQGDHCVVNLGEGLTTVDFGGGDAATTGVISRSERQREKRCDRLTTRKNLLRPLCRALRDDERWPV</sequence>
<protein>
    <submittedName>
        <fullName evidence="1">Uncharacterized protein</fullName>
    </submittedName>
</protein>
<reference evidence="1 2" key="1">
    <citation type="journal article" date="2014" name="Agronomy (Basel)">
        <title>A Draft Genome Sequence for Ensete ventricosum, the Drought-Tolerant Tree Against Hunger.</title>
        <authorList>
            <person name="Harrison J."/>
            <person name="Moore K.A."/>
            <person name="Paszkiewicz K."/>
            <person name="Jones T."/>
            <person name="Grant M."/>
            <person name="Ambacheew D."/>
            <person name="Muzemil S."/>
            <person name="Studholme D.J."/>
        </authorList>
    </citation>
    <scope>NUCLEOTIDE SEQUENCE [LARGE SCALE GENOMIC DNA]</scope>
</reference>
<dbReference type="EMBL" id="AMZH03009212">
    <property type="protein sequence ID" value="RRT57327.1"/>
    <property type="molecule type" value="Genomic_DNA"/>
</dbReference>
<comment type="caution">
    <text evidence="1">The sequence shown here is derived from an EMBL/GenBank/DDBJ whole genome shotgun (WGS) entry which is preliminary data.</text>
</comment>
<evidence type="ECO:0000313" key="1">
    <source>
        <dbReference type="EMBL" id="RRT57327.1"/>
    </source>
</evidence>
<accession>A0A426Z012</accession>
<gene>
    <name evidence="1" type="ORF">B296_00043952</name>
</gene>
<evidence type="ECO:0000313" key="2">
    <source>
        <dbReference type="Proteomes" id="UP000287651"/>
    </source>
</evidence>
<proteinExistence type="predicted"/>